<reference evidence="1 2" key="1">
    <citation type="journal article" date="2022" name="DNA Res.">
        <title>Chromosomal-level genome assembly of the orchid tree Bauhinia variegata (Leguminosae; Cercidoideae) supports the allotetraploid origin hypothesis of Bauhinia.</title>
        <authorList>
            <person name="Zhong Y."/>
            <person name="Chen Y."/>
            <person name="Zheng D."/>
            <person name="Pang J."/>
            <person name="Liu Y."/>
            <person name="Luo S."/>
            <person name="Meng S."/>
            <person name="Qian L."/>
            <person name="Wei D."/>
            <person name="Dai S."/>
            <person name="Zhou R."/>
        </authorList>
    </citation>
    <scope>NUCLEOTIDE SEQUENCE [LARGE SCALE GENOMIC DNA]</scope>
    <source>
        <strain evidence="1">BV-YZ2020</strain>
    </source>
</reference>
<name>A0ACB9QBZ9_BAUVA</name>
<protein>
    <submittedName>
        <fullName evidence="1">Uncharacterized protein</fullName>
    </submittedName>
</protein>
<dbReference type="EMBL" id="CM039426">
    <property type="protein sequence ID" value="KAI4357557.1"/>
    <property type="molecule type" value="Genomic_DNA"/>
</dbReference>
<accession>A0ACB9QBZ9</accession>
<organism evidence="1 2">
    <name type="scientific">Bauhinia variegata</name>
    <name type="common">Purple orchid tree</name>
    <name type="synonym">Phanera variegata</name>
    <dbReference type="NCBI Taxonomy" id="167791"/>
    <lineage>
        <taxon>Eukaryota</taxon>
        <taxon>Viridiplantae</taxon>
        <taxon>Streptophyta</taxon>
        <taxon>Embryophyta</taxon>
        <taxon>Tracheophyta</taxon>
        <taxon>Spermatophyta</taxon>
        <taxon>Magnoliopsida</taxon>
        <taxon>eudicotyledons</taxon>
        <taxon>Gunneridae</taxon>
        <taxon>Pentapetalae</taxon>
        <taxon>rosids</taxon>
        <taxon>fabids</taxon>
        <taxon>Fabales</taxon>
        <taxon>Fabaceae</taxon>
        <taxon>Cercidoideae</taxon>
        <taxon>Cercideae</taxon>
        <taxon>Bauhiniinae</taxon>
        <taxon>Bauhinia</taxon>
    </lineage>
</organism>
<comment type="caution">
    <text evidence="1">The sequence shown here is derived from an EMBL/GenBank/DDBJ whole genome shotgun (WGS) entry which is preliminary data.</text>
</comment>
<sequence length="364" mass="40131">MAAATMSPTSDSAQRIKELKQFDEAKAGVKGLVDSGITTIPSIFINPPEVLETLKPSPYTGANIPTIDLSGVDSPDHRPAIVDQIKRAASTVGFFQVISHGVPLEIFDRTIAAVKAFHDLPGEVKAPLYRREIEGVSLRSNQDLYHSKAAYWRDTLMVQFDPKPADPKEIPEVCREQVLEYHRQTLPVAELLLGLLSEGLGLSTGRLKVLTLIGGQTFVGNYYPYCPQPDLTIGFRSHTDPGVLTLLIQDDLGGLQVKYKEGWVDLKPVPGAIVVNIGDLLQIISNEAYKSVNHRVLAQNSPEPRISVATFYNPGAVEDVYGPLPELISPEKPAVYGEFTCKEYFTKFFTKEVDSTSQPNHFRK</sequence>
<evidence type="ECO:0000313" key="1">
    <source>
        <dbReference type="EMBL" id="KAI4357557.1"/>
    </source>
</evidence>
<gene>
    <name evidence="1" type="ORF">L6164_001497</name>
</gene>
<dbReference type="Proteomes" id="UP000828941">
    <property type="component" value="Chromosome 1"/>
</dbReference>
<keyword evidence="2" id="KW-1185">Reference proteome</keyword>
<proteinExistence type="predicted"/>
<evidence type="ECO:0000313" key="2">
    <source>
        <dbReference type="Proteomes" id="UP000828941"/>
    </source>
</evidence>